<dbReference type="InterPro" id="IPR005184">
    <property type="entry name" value="DUF306_Meta_HslJ"/>
</dbReference>
<dbReference type="EMBL" id="CP038799">
    <property type="protein sequence ID" value="QIV85042.1"/>
    <property type="molecule type" value="Genomic_DNA"/>
</dbReference>
<organism evidence="3 4">
    <name type="scientific">Mycolicibacterium frederiksbergense</name>
    <dbReference type="NCBI Taxonomy" id="117567"/>
    <lineage>
        <taxon>Bacteria</taxon>
        <taxon>Bacillati</taxon>
        <taxon>Actinomycetota</taxon>
        <taxon>Actinomycetes</taxon>
        <taxon>Mycobacteriales</taxon>
        <taxon>Mycobacteriaceae</taxon>
        <taxon>Mycolicibacterium</taxon>
    </lineage>
</organism>
<dbReference type="AlphaFoldDB" id="A0A6H0SBN6"/>
<dbReference type="PANTHER" id="PTHR35535:SF2">
    <property type="entry name" value="DUF306 DOMAIN-CONTAINING PROTEIN"/>
    <property type="match status" value="1"/>
</dbReference>
<accession>A0A6H0SBN6</accession>
<reference evidence="3 4" key="1">
    <citation type="submission" date="2019-04" db="EMBL/GenBank/DDBJ databases">
        <title>Draft, Whole-Genome Sequence of the Anthracene-degrading Mycobacterium frederiksbergense LB501T, Isolated from a Polycyclic Aromatic Hydrocarbon (PAH)-Contaminated Soil.</title>
        <authorList>
            <person name="Augelletti F."/>
        </authorList>
    </citation>
    <scope>NUCLEOTIDE SEQUENCE [LARGE SCALE GENOMIC DNA]</scope>
    <source>
        <strain evidence="3 4">LB 501T</strain>
    </source>
</reference>
<dbReference type="Pfam" id="PF03724">
    <property type="entry name" value="META"/>
    <property type="match status" value="2"/>
</dbReference>
<dbReference type="KEGG" id="mfre:EXE63_32295"/>
<gene>
    <name evidence="3" type="ORF">EXE63_32295</name>
</gene>
<feature type="domain" description="DUF306" evidence="2">
    <location>
        <begin position="28"/>
        <end position="128"/>
    </location>
</feature>
<evidence type="ECO:0000313" key="3">
    <source>
        <dbReference type="EMBL" id="QIV85042.1"/>
    </source>
</evidence>
<protein>
    <submittedName>
        <fullName evidence="3">META domain-containing protein</fullName>
    </submittedName>
</protein>
<dbReference type="InterPro" id="IPR053147">
    <property type="entry name" value="Hsp_HslJ-like"/>
</dbReference>
<dbReference type="Gene3D" id="2.40.128.270">
    <property type="match status" value="2"/>
</dbReference>
<evidence type="ECO:0000256" key="1">
    <source>
        <dbReference type="SAM" id="SignalP"/>
    </source>
</evidence>
<feature type="signal peptide" evidence="1">
    <location>
        <begin position="1"/>
        <end position="21"/>
    </location>
</feature>
<feature type="domain" description="DUF306" evidence="2">
    <location>
        <begin position="137"/>
        <end position="250"/>
    </location>
</feature>
<keyword evidence="4" id="KW-1185">Reference proteome</keyword>
<name>A0A6H0SBN6_9MYCO</name>
<dbReference type="Proteomes" id="UP000501849">
    <property type="component" value="Chromosome"/>
</dbReference>
<dbReference type="InterPro" id="IPR038670">
    <property type="entry name" value="HslJ-like_sf"/>
</dbReference>
<dbReference type="PANTHER" id="PTHR35535">
    <property type="entry name" value="HEAT SHOCK PROTEIN HSLJ"/>
    <property type="match status" value="1"/>
</dbReference>
<sequence length="254" mass="26083">MRLIVLLLAALVTAGCASTVAAEETSPEGRTFVSVSVAGEQIPGGGPLTLSFADGQLSAYAGCNRGSGPVDLADGHLSTRLATTMMGCPPPYGDADAWMGRLLEARPAWSLSADTLTLTTDAATVTLRDKAVVDPDRPLVGTTWRVESLVSADAVMTSATLEQVTPTLTIGPDQAVTGWTGCHTFYARAEVTGSAAETVTFGPINVGGPVCPGEIGDIEQSILRVLDGSVQAVVDADQLRLTGADGNGLLLRAE</sequence>
<keyword evidence="1" id="KW-0732">Signal</keyword>
<feature type="chain" id="PRO_5038885276" evidence="1">
    <location>
        <begin position="22"/>
        <end position="254"/>
    </location>
</feature>
<proteinExistence type="predicted"/>
<dbReference type="PROSITE" id="PS51257">
    <property type="entry name" value="PROKAR_LIPOPROTEIN"/>
    <property type="match status" value="1"/>
</dbReference>
<evidence type="ECO:0000259" key="2">
    <source>
        <dbReference type="Pfam" id="PF03724"/>
    </source>
</evidence>
<dbReference type="RefSeq" id="WP_168145333.1">
    <property type="nucleotide sequence ID" value="NZ_CP038799.1"/>
</dbReference>
<evidence type="ECO:0000313" key="4">
    <source>
        <dbReference type="Proteomes" id="UP000501849"/>
    </source>
</evidence>